<organism evidence="3 4">
    <name type="scientific">Candolleomyces eurysporus</name>
    <dbReference type="NCBI Taxonomy" id="2828524"/>
    <lineage>
        <taxon>Eukaryota</taxon>
        <taxon>Fungi</taxon>
        <taxon>Dikarya</taxon>
        <taxon>Basidiomycota</taxon>
        <taxon>Agaricomycotina</taxon>
        <taxon>Agaricomycetes</taxon>
        <taxon>Agaricomycetidae</taxon>
        <taxon>Agaricales</taxon>
        <taxon>Agaricineae</taxon>
        <taxon>Psathyrellaceae</taxon>
        <taxon>Candolleomyces</taxon>
    </lineage>
</organism>
<dbReference type="Gene3D" id="3.40.50.300">
    <property type="entry name" value="P-loop containing nucleotide triphosphate hydrolases"/>
    <property type="match status" value="1"/>
</dbReference>
<dbReference type="Proteomes" id="UP001140091">
    <property type="component" value="Unassembled WGS sequence"/>
</dbReference>
<dbReference type="InterPro" id="IPR011990">
    <property type="entry name" value="TPR-like_helical_dom_sf"/>
</dbReference>
<dbReference type="InterPro" id="IPR019734">
    <property type="entry name" value="TPR_rpt"/>
</dbReference>
<comment type="caution">
    <text evidence="3">The sequence shown here is derived from an EMBL/GenBank/DDBJ whole genome shotgun (WGS) entry which is preliminary data.</text>
</comment>
<evidence type="ECO:0000256" key="1">
    <source>
        <dbReference type="ARBA" id="ARBA00022737"/>
    </source>
</evidence>
<dbReference type="SMART" id="SM00028">
    <property type="entry name" value="TPR"/>
    <property type="match status" value="5"/>
</dbReference>
<dbReference type="InterPro" id="IPR056884">
    <property type="entry name" value="NPHP3-like_N"/>
</dbReference>
<dbReference type="Pfam" id="PF24883">
    <property type="entry name" value="NPHP3_N"/>
    <property type="match status" value="1"/>
</dbReference>
<dbReference type="SUPFAM" id="SSF52540">
    <property type="entry name" value="P-loop containing nucleoside triphosphate hydrolases"/>
    <property type="match status" value="1"/>
</dbReference>
<dbReference type="AlphaFoldDB" id="A0A9W8JCH2"/>
<gene>
    <name evidence="3" type="ORF">H1R20_g8848</name>
</gene>
<feature type="domain" description="Nephrocystin 3-like N-terminal" evidence="2">
    <location>
        <begin position="29"/>
        <end position="199"/>
    </location>
</feature>
<accession>A0A9W8JCH2</accession>
<feature type="non-terminal residue" evidence="3">
    <location>
        <position position="830"/>
    </location>
</feature>
<dbReference type="PANTHER" id="PTHR10039">
    <property type="entry name" value="AMELOGENIN"/>
    <property type="match status" value="1"/>
</dbReference>
<dbReference type="Gene3D" id="1.25.40.10">
    <property type="entry name" value="Tetratricopeptide repeat domain"/>
    <property type="match status" value="2"/>
</dbReference>
<evidence type="ECO:0000313" key="3">
    <source>
        <dbReference type="EMBL" id="KAJ2928233.1"/>
    </source>
</evidence>
<reference evidence="3" key="1">
    <citation type="submission" date="2022-06" db="EMBL/GenBank/DDBJ databases">
        <title>Genome Sequence of Candolleomyces eurysporus.</title>
        <authorList>
            <person name="Buettner E."/>
        </authorList>
    </citation>
    <scope>NUCLEOTIDE SEQUENCE</scope>
    <source>
        <strain evidence="3">VTCC 930004</strain>
    </source>
</reference>
<sequence>MHPILGIGRSRLQTRPVSQERGKEYSIVSWASSSVLLQRQHILWVYGPAGCGKSAISQEVSERVQGGGRLLATFFFFRNAGDRSRIGRLPNTLASQMAMALPETAELIEDAAMAEPDLLTTNSSLSLSARLQYLVYEPFKAVVGRKSRAKSLFTKPYLIVIDGLDECEDKEGVQEFITSALKFFKQHPSIPLRLFITSRVEQHIHSSCLKDGGVCLKDLASFCSRNDIQAFMRTVFDAQMKANPIIQAYVRQNGSWPSRSDAEKLVDHIGGSFIFASTLFKFIFEQNSKEDSSTPMDRLPLALNINPGLDALYLQTLARAEHLPHFTNILSNIALLARPLPISGIAELLDIEAHQVSQVLVDLQAIIQVPGTDDAPVTFFHTSLRDFLTTESRSGRFFAAPSFHARLFIQCITCELGMRRRNPEVVIQPSKQSAAVRYALEDGQRHWDSAIPQFDAADLGVIVQMQRELVELHPYRSQALNSLGITLRALSARINAVDYVEQAVAVHREELGLRLPPHPQRYESLNSLGIALHSLFEHTGSIPHAEEAVTRHREALSRLPSPHPDRPQLLNNLGIALHSLYRYSRSVPHVEEAITRHRDALGLQQSSHLVAARARTLNMLGTAFLSLFEQTMFIPHVEEAISLYHQALDLQPLHHPDRLQSLNNLGAALCALYGQTKSMSTLEEAISALREAFSLGSPLDPYRDVSLIRLGKVLLSRFEKKGSEADLDEAIPLFRESITEYPGKRIDRTASLADFTNALLTRFAIGQSLCDLEEAILYTRELVVEHYQDGHSFRSSTLRTLASLLQRHFDVTMSDCHLDELVTLQKELGD</sequence>
<keyword evidence="1" id="KW-0677">Repeat</keyword>
<name>A0A9W8JCH2_9AGAR</name>
<dbReference type="InterPro" id="IPR027417">
    <property type="entry name" value="P-loop_NTPase"/>
</dbReference>
<dbReference type="EMBL" id="JANBPK010000934">
    <property type="protein sequence ID" value="KAJ2928233.1"/>
    <property type="molecule type" value="Genomic_DNA"/>
</dbReference>
<evidence type="ECO:0000313" key="4">
    <source>
        <dbReference type="Proteomes" id="UP001140091"/>
    </source>
</evidence>
<dbReference type="OrthoDB" id="3217196at2759"/>
<dbReference type="SUPFAM" id="SSF48452">
    <property type="entry name" value="TPR-like"/>
    <property type="match status" value="2"/>
</dbReference>
<evidence type="ECO:0000259" key="2">
    <source>
        <dbReference type="Pfam" id="PF24883"/>
    </source>
</evidence>
<keyword evidence="4" id="KW-1185">Reference proteome</keyword>
<protein>
    <recommendedName>
        <fullName evidence="2">Nephrocystin 3-like N-terminal domain-containing protein</fullName>
    </recommendedName>
</protein>
<dbReference type="Pfam" id="PF13374">
    <property type="entry name" value="TPR_10"/>
    <property type="match status" value="3"/>
</dbReference>
<proteinExistence type="predicted"/>